<dbReference type="InterPro" id="IPR000436">
    <property type="entry name" value="Sushi_SCR_CCP_dom"/>
</dbReference>
<evidence type="ECO:0000259" key="10">
    <source>
        <dbReference type="PROSITE" id="PS50923"/>
    </source>
</evidence>
<dbReference type="PANTHER" id="PTHR45656">
    <property type="entry name" value="PROTEIN CBR-CLEC-78"/>
    <property type="match status" value="1"/>
</dbReference>
<keyword evidence="4 9" id="KW-0732">Signal</keyword>
<dbReference type="InterPro" id="IPR035976">
    <property type="entry name" value="Sushi/SCR/CCP_sf"/>
</dbReference>
<evidence type="ECO:0000256" key="1">
    <source>
        <dbReference type="ARBA" id="ARBA00004613"/>
    </source>
</evidence>
<keyword evidence="12" id="KW-1185">Reference proteome</keyword>
<evidence type="ECO:0000313" key="11">
    <source>
        <dbReference type="EMBL" id="NXG53047.1"/>
    </source>
</evidence>
<feature type="domain" description="Sushi" evidence="10">
    <location>
        <begin position="18"/>
        <end position="82"/>
    </location>
</feature>
<comment type="caution">
    <text evidence="8">Lacks conserved residue(s) required for the propagation of feature annotation.</text>
</comment>
<proteinExistence type="predicted"/>
<reference evidence="11 12" key="1">
    <citation type="submission" date="2019-09" db="EMBL/GenBank/DDBJ databases">
        <title>Bird 10,000 Genomes (B10K) Project - Family phase.</title>
        <authorList>
            <person name="Zhang G."/>
        </authorList>
    </citation>
    <scope>NUCLEOTIDE SEQUENCE [LARGE SCALE GENOMIC DNA]</scope>
    <source>
        <strain evidence="11">B10K-DU-001-24</strain>
        <tissue evidence="11">Muscle</tissue>
    </source>
</reference>
<organism evidence="11 12">
    <name type="scientific">Psilopogon haemacephalus</name>
    <name type="common">coppersmith barbet</name>
    <dbReference type="NCBI Taxonomy" id="2585815"/>
    <lineage>
        <taxon>Eukaryota</taxon>
        <taxon>Metazoa</taxon>
        <taxon>Chordata</taxon>
        <taxon>Craniata</taxon>
        <taxon>Vertebrata</taxon>
        <taxon>Euteleostomi</taxon>
        <taxon>Archelosauria</taxon>
        <taxon>Archosauria</taxon>
        <taxon>Dinosauria</taxon>
        <taxon>Saurischia</taxon>
        <taxon>Theropoda</taxon>
        <taxon>Coelurosauria</taxon>
        <taxon>Aves</taxon>
        <taxon>Neognathae</taxon>
        <taxon>Neoaves</taxon>
        <taxon>Telluraves</taxon>
        <taxon>Coraciimorphae</taxon>
        <taxon>Piciformes</taxon>
        <taxon>Megalaimidae</taxon>
        <taxon>Psilopogon</taxon>
    </lineage>
</organism>
<comment type="subcellular location">
    <subcellularLocation>
        <location evidence="1">Secreted</location>
    </subcellularLocation>
</comment>
<dbReference type="PANTHER" id="PTHR45656:SF4">
    <property type="entry name" value="PROTEIN CBR-CLEC-78"/>
    <property type="match status" value="1"/>
</dbReference>
<keyword evidence="2" id="KW-0964">Secreted</keyword>
<evidence type="ECO:0000256" key="8">
    <source>
        <dbReference type="PROSITE-ProRule" id="PRU00302"/>
    </source>
</evidence>
<dbReference type="AlphaFoldDB" id="A0A7K9CLG4"/>
<evidence type="ECO:0000256" key="5">
    <source>
        <dbReference type="ARBA" id="ARBA00022737"/>
    </source>
</evidence>
<feature type="domain" description="Sushi" evidence="10">
    <location>
        <begin position="83"/>
        <end position="143"/>
    </location>
</feature>
<dbReference type="CDD" id="cd00033">
    <property type="entry name" value="CCP"/>
    <property type="match status" value="2"/>
</dbReference>
<dbReference type="Gene3D" id="2.10.70.10">
    <property type="entry name" value="Complement Module, domain 1"/>
    <property type="match status" value="2"/>
</dbReference>
<evidence type="ECO:0000256" key="3">
    <source>
        <dbReference type="ARBA" id="ARBA00022659"/>
    </source>
</evidence>
<protein>
    <submittedName>
        <fullName evidence="11">CR1L protein</fullName>
    </submittedName>
</protein>
<feature type="disulfide bond" evidence="8">
    <location>
        <begin position="85"/>
        <end position="128"/>
    </location>
</feature>
<dbReference type="GO" id="GO:0005576">
    <property type="term" value="C:extracellular region"/>
    <property type="evidence" value="ECO:0007669"/>
    <property type="project" value="UniProtKB-SubCell"/>
</dbReference>
<sequence length="145" mass="15268">PLVLLLNVEALLCPSAGIPCEPPPDIPNGKHTGRLMNEFYFGISVTYTCKPGYPLHGEASIHCTTQDGENGVWSGPPPHCGEVRCPPPPSIANAQHSGQPLATHLPGSAVHYSCRDGYTLLGNASISCTPAGTWSQPLPRCEGLC</sequence>
<keyword evidence="7" id="KW-0325">Glycoprotein</keyword>
<keyword evidence="3 8" id="KW-0768">Sushi</keyword>
<dbReference type="PROSITE" id="PS50923">
    <property type="entry name" value="SUSHI"/>
    <property type="match status" value="2"/>
</dbReference>
<feature type="non-terminal residue" evidence="11">
    <location>
        <position position="145"/>
    </location>
</feature>
<evidence type="ECO:0000256" key="7">
    <source>
        <dbReference type="ARBA" id="ARBA00023180"/>
    </source>
</evidence>
<dbReference type="InterPro" id="IPR051277">
    <property type="entry name" value="SEZ6_CSMD_C4BPB_Regulators"/>
</dbReference>
<dbReference type="FunFam" id="2.10.70.10:FF:000003">
    <property type="entry name" value="Versican core protein"/>
    <property type="match status" value="1"/>
</dbReference>
<keyword evidence="6 8" id="KW-1015">Disulfide bond</keyword>
<evidence type="ECO:0000256" key="4">
    <source>
        <dbReference type="ARBA" id="ARBA00022729"/>
    </source>
</evidence>
<evidence type="ECO:0000313" key="12">
    <source>
        <dbReference type="Proteomes" id="UP000574528"/>
    </source>
</evidence>
<dbReference type="OrthoDB" id="6127264at2759"/>
<feature type="disulfide bond" evidence="8">
    <location>
        <begin position="20"/>
        <end position="63"/>
    </location>
</feature>
<feature type="disulfide bond" evidence="8">
    <location>
        <begin position="114"/>
        <end position="141"/>
    </location>
</feature>
<comment type="caution">
    <text evidence="11">The sequence shown here is derived from an EMBL/GenBank/DDBJ whole genome shotgun (WGS) entry which is preliminary data.</text>
</comment>
<evidence type="ECO:0000256" key="6">
    <source>
        <dbReference type="ARBA" id="ARBA00023157"/>
    </source>
</evidence>
<dbReference type="FunFam" id="2.10.70.10:FF:000014">
    <property type="entry name" value="Membrane cofactor protein"/>
    <property type="match status" value="1"/>
</dbReference>
<dbReference type="Proteomes" id="UP000574528">
    <property type="component" value="Unassembled WGS sequence"/>
</dbReference>
<accession>A0A7K9CLG4</accession>
<evidence type="ECO:0000256" key="9">
    <source>
        <dbReference type="SAM" id="SignalP"/>
    </source>
</evidence>
<name>A0A7K9CLG4_9PICI</name>
<evidence type="ECO:0000256" key="2">
    <source>
        <dbReference type="ARBA" id="ARBA00022525"/>
    </source>
</evidence>
<feature type="signal peptide" evidence="9">
    <location>
        <begin position="1"/>
        <end position="17"/>
    </location>
</feature>
<dbReference type="SUPFAM" id="SSF57535">
    <property type="entry name" value="Complement control module/SCR domain"/>
    <property type="match status" value="2"/>
</dbReference>
<dbReference type="EMBL" id="VWZI01022474">
    <property type="protein sequence ID" value="NXG53047.1"/>
    <property type="molecule type" value="Genomic_DNA"/>
</dbReference>
<feature type="chain" id="PRO_5029641612" evidence="9">
    <location>
        <begin position="18"/>
        <end position="145"/>
    </location>
</feature>
<gene>
    <name evidence="11" type="primary">Cr1l</name>
    <name evidence="11" type="ORF">PSIHAE_R15421</name>
</gene>
<dbReference type="SMART" id="SM00032">
    <property type="entry name" value="CCP"/>
    <property type="match status" value="2"/>
</dbReference>
<feature type="non-terminal residue" evidence="11">
    <location>
        <position position="1"/>
    </location>
</feature>
<keyword evidence="5" id="KW-0677">Repeat</keyword>
<dbReference type="Pfam" id="PF00084">
    <property type="entry name" value="Sushi"/>
    <property type="match status" value="2"/>
</dbReference>